<evidence type="ECO:0000313" key="16">
    <source>
        <dbReference type="Proteomes" id="UP000069940"/>
    </source>
</evidence>
<keyword evidence="7 11" id="KW-0675">Receptor</keyword>
<feature type="transmembrane region" description="Helical" evidence="13">
    <location>
        <begin position="252"/>
        <end position="276"/>
    </location>
</feature>
<keyword evidence="4 13" id="KW-1133">Transmembrane helix</keyword>
<evidence type="ECO:0000256" key="12">
    <source>
        <dbReference type="SAM" id="MobiDB-lite"/>
    </source>
</evidence>
<evidence type="ECO:0000259" key="14">
    <source>
        <dbReference type="PROSITE" id="PS50262"/>
    </source>
</evidence>
<dbReference type="InterPro" id="IPR000276">
    <property type="entry name" value="GPCR_Rhodpsn"/>
</dbReference>
<reference evidence="15" key="2">
    <citation type="submission" date="2025-05" db="UniProtKB">
        <authorList>
            <consortium name="EnsemblMetazoa"/>
        </authorList>
    </citation>
    <scope>IDENTIFICATION</scope>
    <source>
        <strain evidence="15">Foshan</strain>
    </source>
</reference>
<evidence type="ECO:0000256" key="1">
    <source>
        <dbReference type="ARBA" id="ARBA00004141"/>
    </source>
</evidence>
<dbReference type="InterPro" id="IPR050125">
    <property type="entry name" value="GPCR_opsins"/>
</dbReference>
<evidence type="ECO:0000256" key="2">
    <source>
        <dbReference type="ARBA" id="ARBA00010663"/>
    </source>
</evidence>
<feature type="transmembrane region" description="Helical" evidence="13">
    <location>
        <begin position="209"/>
        <end position="231"/>
    </location>
</feature>
<evidence type="ECO:0000256" key="11">
    <source>
        <dbReference type="RuleBase" id="RU000688"/>
    </source>
</evidence>
<evidence type="ECO:0000256" key="9">
    <source>
        <dbReference type="ARBA" id="ARBA00023224"/>
    </source>
</evidence>
<name>A0ABM1ZSP3_AEDAL</name>
<feature type="compositionally biased region" description="Low complexity" evidence="12">
    <location>
        <begin position="457"/>
        <end position="473"/>
    </location>
</feature>
<evidence type="ECO:0000256" key="5">
    <source>
        <dbReference type="ARBA" id="ARBA00023040"/>
    </source>
</evidence>
<keyword evidence="3 11" id="KW-0812">Transmembrane</keyword>
<dbReference type="Pfam" id="PF00001">
    <property type="entry name" value="7tm_1"/>
    <property type="match status" value="1"/>
</dbReference>
<protein>
    <recommendedName>
        <fullName evidence="14">G-protein coupled receptors family 1 profile domain-containing protein</fullName>
    </recommendedName>
</protein>
<reference evidence="16" key="1">
    <citation type="journal article" date="2015" name="Proc. Natl. Acad. Sci. U.S.A.">
        <title>Genome sequence of the Asian Tiger mosquito, Aedes albopictus, reveals insights into its biology, genetics, and evolution.</title>
        <authorList>
            <person name="Chen X.G."/>
            <person name="Jiang X."/>
            <person name="Gu J."/>
            <person name="Xu M."/>
            <person name="Wu Y."/>
            <person name="Deng Y."/>
            <person name="Zhang C."/>
            <person name="Bonizzoni M."/>
            <person name="Dermauw W."/>
            <person name="Vontas J."/>
            <person name="Armbruster P."/>
            <person name="Huang X."/>
            <person name="Yang Y."/>
            <person name="Zhang H."/>
            <person name="He W."/>
            <person name="Peng H."/>
            <person name="Liu Y."/>
            <person name="Wu K."/>
            <person name="Chen J."/>
            <person name="Lirakis M."/>
            <person name="Topalis P."/>
            <person name="Van Leeuwen T."/>
            <person name="Hall A.B."/>
            <person name="Jiang X."/>
            <person name="Thorpe C."/>
            <person name="Mueller R.L."/>
            <person name="Sun C."/>
            <person name="Waterhouse R.M."/>
            <person name="Yan G."/>
            <person name="Tu Z.J."/>
            <person name="Fang X."/>
            <person name="James A.A."/>
        </authorList>
    </citation>
    <scope>NUCLEOTIDE SEQUENCE [LARGE SCALE GENOMIC DNA]</scope>
    <source>
        <strain evidence="16">Foshan</strain>
    </source>
</reference>
<dbReference type="PROSITE" id="PS50262">
    <property type="entry name" value="G_PROTEIN_RECEP_F1_2"/>
    <property type="match status" value="1"/>
</dbReference>
<feature type="compositionally biased region" description="Polar residues" evidence="12">
    <location>
        <begin position="474"/>
        <end position="483"/>
    </location>
</feature>
<dbReference type="Gene3D" id="1.20.1070.10">
    <property type="entry name" value="Rhodopsin 7-helix transmembrane proteins"/>
    <property type="match status" value="1"/>
</dbReference>
<sequence>MMTDISVIHVANISRLLILSTQQPTTSTTAAAAAAAATTTTTTTTTTTITTTTISGGASTGAAGGGLSMVVDGGSDGAGGGGGGGGGTGGGGGGTSSTIIITSATEVFGGLPVGGSFEGDPVPVSVPELMEPWAYIASAVTLFFIGFFGFFLNLFVIALMCKDVQLWTPMNIILFNLVCSDFSVSIIGNPFTLTSAISRHWIFGRTVCIAYGFFMSLLGITSITTLTVLSYERFCLISYPFSSRSLSRRGAIFSILFIWSYSFALTSPPLFGWGAYVNEAANISCSVNWESQTVNATSYIIFLFVFGLVVPLVVIVYSYTNIVVNMKRNAARVGRINRAEKRVTRMVFVMVLAFMIAWTPYAVFALIEQFGPTDIISPALGVLPALIAKSSICYNPIIYVGMNTQFRAAFNRVRNNESLDNNTTTNQKDITMNTSKDIVECSFDFCRKKRLKIKLQSSIKNKNNNNNSRQQSLADPSSTTNGDLDQPSPAQAVVNSESTTREFPRPLGTTAGSKKRLRSDFELSVISSGKSILIKSNTFRSNLV</sequence>
<keyword evidence="9 11" id="KW-0807">Transducer</keyword>
<evidence type="ECO:0000256" key="7">
    <source>
        <dbReference type="ARBA" id="ARBA00023170"/>
    </source>
</evidence>
<feature type="region of interest" description="Disordered" evidence="12">
    <location>
        <begin position="457"/>
        <end position="513"/>
    </location>
</feature>
<comment type="subcellular location">
    <subcellularLocation>
        <location evidence="1">Membrane</location>
        <topology evidence="1">Multi-pass membrane protein</topology>
    </subcellularLocation>
</comment>
<dbReference type="RefSeq" id="XP_029723136.1">
    <property type="nucleotide sequence ID" value="XM_029867276.2"/>
</dbReference>
<feature type="transmembrane region" description="Helical" evidence="13">
    <location>
        <begin position="379"/>
        <end position="402"/>
    </location>
</feature>
<dbReference type="GeneID" id="115263972"/>
<dbReference type="PRINTS" id="PR00237">
    <property type="entry name" value="GPCRRHODOPSN"/>
</dbReference>
<keyword evidence="5 11" id="KW-0297">G-protein coupled receptor</keyword>
<accession>A0ABM1ZSP3</accession>
<dbReference type="EnsemblMetazoa" id="AALFPA23_021312.R31485">
    <property type="protein sequence ID" value="AALFPA23_021312.P31485"/>
    <property type="gene ID" value="AALFPA23_021312"/>
</dbReference>
<evidence type="ECO:0000256" key="13">
    <source>
        <dbReference type="SAM" id="Phobius"/>
    </source>
</evidence>
<keyword evidence="16" id="KW-1185">Reference proteome</keyword>
<evidence type="ECO:0000256" key="10">
    <source>
        <dbReference type="ARBA" id="ARBA00023305"/>
    </source>
</evidence>
<feature type="transmembrane region" description="Helical" evidence="13">
    <location>
        <begin position="296"/>
        <end position="322"/>
    </location>
</feature>
<feature type="transmembrane region" description="Helical" evidence="13">
    <location>
        <begin position="343"/>
        <end position="367"/>
    </location>
</feature>
<feature type="transmembrane region" description="Helical" evidence="13">
    <location>
        <begin position="133"/>
        <end position="161"/>
    </location>
</feature>
<organism evidence="15 16">
    <name type="scientific">Aedes albopictus</name>
    <name type="common">Asian tiger mosquito</name>
    <name type="synonym">Stegomyia albopicta</name>
    <dbReference type="NCBI Taxonomy" id="7160"/>
    <lineage>
        <taxon>Eukaryota</taxon>
        <taxon>Metazoa</taxon>
        <taxon>Ecdysozoa</taxon>
        <taxon>Arthropoda</taxon>
        <taxon>Hexapoda</taxon>
        <taxon>Insecta</taxon>
        <taxon>Pterygota</taxon>
        <taxon>Neoptera</taxon>
        <taxon>Endopterygota</taxon>
        <taxon>Diptera</taxon>
        <taxon>Nematocera</taxon>
        <taxon>Culicoidea</taxon>
        <taxon>Culicidae</taxon>
        <taxon>Culicinae</taxon>
        <taxon>Aedini</taxon>
        <taxon>Aedes</taxon>
        <taxon>Stegomyia</taxon>
    </lineage>
</organism>
<keyword evidence="10" id="KW-0844">Vision</keyword>
<comment type="similarity">
    <text evidence="2 11">Belongs to the G-protein coupled receptor 1 family.</text>
</comment>
<dbReference type="PROSITE" id="PS00237">
    <property type="entry name" value="G_PROTEIN_RECEP_F1_1"/>
    <property type="match status" value="1"/>
</dbReference>
<dbReference type="InterPro" id="IPR017452">
    <property type="entry name" value="GPCR_Rhodpsn_7TM"/>
</dbReference>
<dbReference type="CDD" id="cd14969">
    <property type="entry name" value="7tmA_Opsins_type2_animals"/>
    <property type="match status" value="1"/>
</dbReference>
<proteinExistence type="inferred from homology"/>
<feature type="domain" description="G-protein coupled receptors family 1 profile" evidence="14">
    <location>
        <begin position="152"/>
        <end position="399"/>
    </location>
</feature>
<evidence type="ECO:0000256" key="3">
    <source>
        <dbReference type="ARBA" id="ARBA00022692"/>
    </source>
</evidence>
<keyword evidence="6 13" id="KW-0472">Membrane</keyword>
<dbReference type="PANTHER" id="PTHR24240">
    <property type="entry name" value="OPSIN"/>
    <property type="match status" value="1"/>
</dbReference>
<evidence type="ECO:0000256" key="6">
    <source>
        <dbReference type="ARBA" id="ARBA00023136"/>
    </source>
</evidence>
<evidence type="ECO:0000313" key="15">
    <source>
        <dbReference type="EnsemblMetazoa" id="AALFPA23_021312.P31485"/>
    </source>
</evidence>
<evidence type="ECO:0000256" key="8">
    <source>
        <dbReference type="ARBA" id="ARBA00023180"/>
    </source>
</evidence>
<keyword evidence="8" id="KW-0325">Glycoprotein</keyword>
<evidence type="ECO:0000256" key="4">
    <source>
        <dbReference type="ARBA" id="ARBA00022989"/>
    </source>
</evidence>
<dbReference type="Proteomes" id="UP000069940">
    <property type="component" value="Unassembled WGS sequence"/>
</dbReference>
<dbReference type="SUPFAM" id="SSF81321">
    <property type="entry name" value="Family A G protein-coupled receptor-like"/>
    <property type="match status" value="1"/>
</dbReference>
<feature type="transmembrane region" description="Helical" evidence="13">
    <location>
        <begin position="173"/>
        <end position="197"/>
    </location>
</feature>
<keyword evidence="10" id="KW-0716">Sensory transduction</keyword>